<dbReference type="EMBL" id="QGMK01001726">
    <property type="protein sequence ID" value="TVY65513.1"/>
    <property type="molecule type" value="Genomic_DNA"/>
</dbReference>
<accession>A0A8T9BVV5</accession>
<dbReference type="Pfam" id="PF04229">
    <property type="entry name" value="GrpB"/>
    <property type="match status" value="1"/>
</dbReference>
<gene>
    <name evidence="1" type="ORF">LSUE1_G009384</name>
</gene>
<dbReference type="InterPro" id="IPR007344">
    <property type="entry name" value="GrpB/CoaE"/>
</dbReference>
<proteinExistence type="predicted"/>
<evidence type="ECO:0000313" key="1">
    <source>
        <dbReference type="EMBL" id="TVY65513.1"/>
    </source>
</evidence>
<keyword evidence="2" id="KW-1185">Reference proteome</keyword>
<name>A0A8T9BVV5_9HELO</name>
<dbReference type="PANTHER" id="PTHR34822:SF1">
    <property type="entry name" value="GRPB FAMILY PROTEIN"/>
    <property type="match status" value="1"/>
</dbReference>
<dbReference type="Gene3D" id="3.30.460.10">
    <property type="entry name" value="Beta Polymerase, domain 2"/>
    <property type="match status" value="1"/>
</dbReference>
<dbReference type="Proteomes" id="UP000469558">
    <property type="component" value="Unassembled WGS sequence"/>
</dbReference>
<dbReference type="PANTHER" id="PTHR34822">
    <property type="entry name" value="GRPB DOMAIN PROTEIN (AFU_ORTHOLOGUE AFUA_1G01530)"/>
    <property type="match status" value="1"/>
</dbReference>
<dbReference type="AlphaFoldDB" id="A0A8T9BVV5"/>
<organism evidence="1 2">
    <name type="scientific">Lachnellula suecica</name>
    <dbReference type="NCBI Taxonomy" id="602035"/>
    <lineage>
        <taxon>Eukaryota</taxon>
        <taxon>Fungi</taxon>
        <taxon>Dikarya</taxon>
        <taxon>Ascomycota</taxon>
        <taxon>Pezizomycotina</taxon>
        <taxon>Leotiomycetes</taxon>
        <taxon>Helotiales</taxon>
        <taxon>Lachnaceae</taxon>
        <taxon>Lachnellula</taxon>
    </lineage>
</organism>
<dbReference type="InterPro" id="IPR043519">
    <property type="entry name" value="NT_sf"/>
</dbReference>
<feature type="non-terminal residue" evidence="1">
    <location>
        <position position="167"/>
    </location>
</feature>
<comment type="caution">
    <text evidence="1">The sequence shown here is derived from an EMBL/GenBank/DDBJ whole genome shotgun (WGS) entry which is preliminary data.</text>
</comment>
<reference evidence="1 2" key="1">
    <citation type="submission" date="2018-05" db="EMBL/GenBank/DDBJ databases">
        <title>Genome sequencing and assembly of the regulated plant pathogen Lachnellula willkommii and related sister species for the development of diagnostic species identification markers.</title>
        <authorList>
            <person name="Giroux E."/>
            <person name="Bilodeau G."/>
        </authorList>
    </citation>
    <scope>NUCLEOTIDE SEQUENCE [LARGE SCALE GENOMIC DNA]</scope>
    <source>
        <strain evidence="1 2">CBS 268.59</strain>
    </source>
</reference>
<sequence>MANLNGVPISELLKHYTFDPNSFERISHRKTPPVLEIVDPDPTWPDSYDLFASRITTALGPSGTNSLLSVSHVGSTSVPSLPAKAIIDIDVVVHDVGDESSYVSALESQNFQFLLREKWHGHRFFVAEEPMSVHVHVWGPQCAEAERHRVFRDYLRGNAADREEYAR</sequence>
<evidence type="ECO:0000313" key="2">
    <source>
        <dbReference type="Proteomes" id="UP000469558"/>
    </source>
</evidence>
<dbReference type="SUPFAM" id="SSF81301">
    <property type="entry name" value="Nucleotidyltransferase"/>
    <property type="match status" value="1"/>
</dbReference>
<dbReference type="OrthoDB" id="630895at2759"/>
<protein>
    <submittedName>
        <fullName evidence="1">UPF0157 protein</fullName>
    </submittedName>
</protein>